<dbReference type="InterPro" id="IPR058548">
    <property type="entry name" value="MlaB-like_STAS"/>
</dbReference>
<gene>
    <name evidence="3" type="ORF">ACGFYS_25280</name>
</gene>
<reference evidence="3 4" key="1">
    <citation type="submission" date="2024-10" db="EMBL/GenBank/DDBJ databases">
        <title>The Natural Products Discovery Center: Release of the First 8490 Sequenced Strains for Exploring Actinobacteria Biosynthetic Diversity.</title>
        <authorList>
            <person name="Kalkreuter E."/>
            <person name="Kautsar S.A."/>
            <person name="Yang D."/>
            <person name="Bader C.D."/>
            <person name="Teijaro C.N."/>
            <person name="Fluegel L."/>
            <person name="Davis C.M."/>
            <person name="Simpson J.R."/>
            <person name="Lauterbach L."/>
            <person name="Steele A.D."/>
            <person name="Gui C."/>
            <person name="Meng S."/>
            <person name="Li G."/>
            <person name="Viehrig K."/>
            <person name="Ye F."/>
            <person name="Su P."/>
            <person name="Kiefer A.F."/>
            <person name="Nichols A."/>
            <person name="Cepeda A.J."/>
            <person name="Yan W."/>
            <person name="Fan B."/>
            <person name="Jiang Y."/>
            <person name="Adhikari A."/>
            <person name="Zheng C.-J."/>
            <person name="Schuster L."/>
            <person name="Cowan T.M."/>
            <person name="Smanski M.J."/>
            <person name="Chevrette M.G."/>
            <person name="De Carvalho L.P.S."/>
            <person name="Shen B."/>
        </authorList>
    </citation>
    <scope>NUCLEOTIDE SEQUENCE [LARGE SCALE GENOMIC DNA]</scope>
    <source>
        <strain evidence="3 4">NPDC048229</strain>
    </source>
</reference>
<proteinExistence type="predicted"/>
<protein>
    <submittedName>
        <fullName evidence="3">STAS domain-containing protein</fullName>
    </submittedName>
</protein>
<comment type="caution">
    <text evidence="3">The sequence shown here is derived from an EMBL/GenBank/DDBJ whole genome shotgun (WGS) entry which is preliminary data.</text>
</comment>
<name>A0ABW7C147_9ACTN</name>
<dbReference type="RefSeq" id="WP_189848991.1">
    <property type="nucleotide sequence ID" value="NZ_BMVV01000006.1"/>
</dbReference>
<evidence type="ECO:0000313" key="4">
    <source>
        <dbReference type="Proteomes" id="UP001604282"/>
    </source>
</evidence>
<dbReference type="CDD" id="cd07043">
    <property type="entry name" value="STAS_anti-anti-sigma_factors"/>
    <property type="match status" value="1"/>
</dbReference>
<dbReference type="Gene3D" id="3.30.750.24">
    <property type="entry name" value="STAS domain"/>
    <property type="match status" value="1"/>
</dbReference>
<evidence type="ECO:0000256" key="1">
    <source>
        <dbReference type="SAM" id="MobiDB-lite"/>
    </source>
</evidence>
<accession>A0ABW7C147</accession>
<dbReference type="SUPFAM" id="SSF52091">
    <property type="entry name" value="SpoIIaa-like"/>
    <property type="match status" value="1"/>
</dbReference>
<dbReference type="EMBL" id="JBICZW010000018">
    <property type="protein sequence ID" value="MFG3192249.1"/>
    <property type="molecule type" value="Genomic_DNA"/>
</dbReference>
<dbReference type="InterPro" id="IPR002645">
    <property type="entry name" value="STAS_dom"/>
</dbReference>
<feature type="region of interest" description="Disordered" evidence="1">
    <location>
        <begin position="1"/>
        <end position="23"/>
    </location>
</feature>
<sequence length="152" mass="15767">MSTVVSSPILTDTTPRAPEFEGAGADTAPGAILALTCTAPDTRTLTVRLRGEADHWSLAPLRGVLEEARDRGRRSLVLDCRELTFCDSALLKVLDGWRCAGGAYRVVSLPGTLPALMRELLLAGASAPAPLPAVLPGPVPALVPRPGPVPAG</sequence>
<organism evidence="3 4">
    <name type="scientific">Streptomyces omiyaensis</name>
    <dbReference type="NCBI Taxonomy" id="68247"/>
    <lineage>
        <taxon>Bacteria</taxon>
        <taxon>Bacillati</taxon>
        <taxon>Actinomycetota</taxon>
        <taxon>Actinomycetes</taxon>
        <taxon>Kitasatosporales</taxon>
        <taxon>Streptomycetaceae</taxon>
        <taxon>Streptomyces</taxon>
    </lineage>
</organism>
<feature type="domain" description="STAS" evidence="2">
    <location>
        <begin position="45"/>
        <end position="94"/>
    </location>
</feature>
<dbReference type="PROSITE" id="PS50801">
    <property type="entry name" value="STAS"/>
    <property type="match status" value="1"/>
</dbReference>
<dbReference type="Proteomes" id="UP001604282">
    <property type="component" value="Unassembled WGS sequence"/>
</dbReference>
<evidence type="ECO:0000313" key="3">
    <source>
        <dbReference type="EMBL" id="MFG3192249.1"/>
    </source>
</evidence>
<dbReference type="InterPro" id="IPR036513">
    <property type="entry name" value="STAS_dom_sf"/>
</dbReference>
<keyword evidence="4" id="KW-1185">Reference proteome</keyword>
<dbReference type="Pfam" id="PF13466">
    <property type="entry name" value="STAS_2"/>
    <property type="match status" value="1"/>
</dbReference>
<feature type="compositionally biased region" description="Polar residues" evidence="1">
    <location>
        <begin position="1"/>
        <end position="14"/>
    </location>
</feature>
<evidence type="ECO:0000259" key="2">
    <source>
        <dbReference type="PROSITE" id="PS50801"/>
    </source>
</evidence>